<organism evidence="2 3">
    <name type="scientific">Pectobacterium aroidearum</name>
    <dbReference type="NCBI Taxonomy" id="1201031"/>
    <lineage>
        <taxon>Bacteria</taxon>
        <taxon>Pseudomonadati</taxon>
        <taxon>Pseudomonadota</taxon>
        <taxon>Gammaproteobacteria</taxon>
        <taxon>Enterobacterales</taxon>
        <taxon>Pectobacteriaceae</taxon>
        <taxon>Pectobacterium</taxon>
    </lineage>
</organism>
<evidence type="ECO:0000313" key="2">
    <source>
        <dbReference type="EMBL" id="MBA5230718.1"/>
    </source>
</evidence>
<dbReference type="RefSeq" id="WP_181828380.1">
    <property type="nucleotide sequence ID" value="NZ_JACERI010000001.1"/>
</dbReference>
<dbReference type="EMBL" id="JACERK010000001">
    <property type="protein sequence ID" value="MBA5230718.1"/>
    <property type="molecule type" value="Genomic_DNA"/>
</dbReference>
<evidence type="ECO:0000313" key="3">
    <source>
        <dbReference type="Proteomes" id="UP000530038"/>
    </source>
</evidence>
<feature type="region of interest" description="Disordered" evidence="1">
    <location>
        <begin position="227"/>
        <end position="303"/>
    </location>
</feature>
<evidence type="ECO:0000256" key="1">
    <source>
        <dbReference type="SAM" id="MobiDB-lite"/>
    </source>
</evidence>
<proteinExistence type="predicted"/>
<reference evidence="2 3" key="1">
    <citation type="submission" date="2020-07" db="EMBL/GenBank/DDBJ databases">
        <title>Characterization of Pectobacterium aroidearum strains causing soft rot on Amorphophallus konjac.</title>
        <authorList>
            <person name="Xie H."/>
        </authorList>
    </citation>
    <scope>NUCLEOTIDE SEQUENCE [LARGE SCALE GENOMIC DNA]</scope>
    <source>
        <strain evidence="2 3">MY10</strain>
    </source>
</reference>
<protein>
    <submittedName>
        <fullName evidence="2">Terminase</fullName>
    </submittedName>
</protein>
<gene>
    <name evidence="2" type="ORF">H2Y56_01115</name>
</gene>
<dbReference type="InterPro" id="IPR010270">
    <property type="entry name" value="Phage_P2_GpM"/>
</dbReference>
<sequence>MLTPAQKHFQKVMAERHGKTDEHSDTARTAHEQILHRLRMDQSALRKVQSDQGKAVMKKRLLPQYEGWIDGTLEGDSGRQDEVIVTLMVWAIDAAEYPLAVRIGRYVVAHGLAMPDRFNRTSATVLVEEICDPILVQIKADNTADVSAFQPLLAELAQIVDSSDMPDQVAAKLRKARAFALRNGTEADQVAALELLRQALKLDAGAGVKKEIERLARLVKKASLAADAGSGNDAGNAAEDGAGGGAENAAITESDESSSNSAVAATAANKTAVRKTTRRTAATTKKTTARKTTAKKTASEKTE</sequence>
<dbReference type="Proteomes" id="UP000530038">
    <property type="component" value="Unassembled WGS sequence"/>
</dbReference>
<accession>A0ABR5Z835</accession>
<feature type="compositionally biased region" description="Low complexity" evidence="1">
    <location>
        <begin position="227"/>
        <end position="240"/>
    </location>
</feature>
<keyword evidence="3" id="KW-1185">Reference proteome</keyword>
<name>A0ABR5Z835_9GAMM</name>
<dbReference type="Pfam" id="PF05944">
    <property type="entry name" value="Phage_term_smal"/>
    <property type="match status" value="1"/>
</dbReference>
<comment type="caution">
    <text evidence="2">The sequence shown here is derived from an EMBL/GenBank/DDBJ whole genome shotgun (WGS) entry which is preliminary data.</text>
</comment>
<feature type="region of interest" description="Disordered" evidence="1">
    <location>
        <begin position="1"/>
        <end position="27"/>
    </location>
</feature>
<feature type="compositionally biased region" description="Low complexity" evidence="1">
    <location>
        <begin position="262"/>
        <end position="271"/>
    </location>
</feature>
<feature type="compositionally biased region" description="Basic and acidic residues" evidence="1">
    <location>
        <begin position="13"/>
        <end position="27"/>
    </location>
</feature>